<name>A0A8S9YQ12_9TREM</name>
<keyword evidence="3" id="KW-1185">Reference proteome</keyword>
<proteinExistence type="predicted"/>
<feature type="chain" id="PRO_5035803737" evidence="1">
    <location>
        <begin position="21"/>
        <end position="282"/>
    </location>
</feature>
<dbReference type="EMBL" id="JTDE01004363">
    <property type="protein sequence ID" value="KAF7255060.1"/>
    <property type="molecule type" value="Genomic_DNA"/>
</dbReference>
<reference evidence="2" key="1">
    <citation type="submission" date="2019-07" db="EMBL/GenBank/DDBJ databases">
        <title>Annotation for the trematode Paragonimus miyazaki's.</title>
        <authorList>
            <person name="Choi Y.-J."/>
        </authorList>
    </citation>
    <scope>NUCLEOTIDE SEQUENCE</scope>
    <source>
        <strain evidence="2">Japan</strain>
    </source>
</reference>
<evidence type="ECO:0000256" key="1">
    <source>
        <dbReference type="SAM" id="SignalP"/>
    </source>
</evidence>
<protein>
    <submittedName>
        <fullName evidence="2">Uncharacterized protein</fullName>
    </submittedName>
</protein>
<dbReference type="Proteomes" id="UP000822476">
    <property type="component" value="Unassembled WGS sequence"/>
</dbReference>
<feature type="signal peptide" evidence="1">
    <location>
        <begin position="1"/>
        <end position="20"/>
    </location>
</feature>
<dbReference type="OrthoDB" id="10327557at2759"/>
<keyword evidence="1" id="KW-0732">Signal</keyword>
<gene>
    <name evidence="2" type="ORF">EG68_08511</name>
</gene>
<dbReference type="AlphaFoldDB" id="A0A8S9YQ12"/>
<sequence length="282" mass="32054">MNRWYTVLIVCLSLSELVFAKENSETIASKTIAVVNMNGSAVIWGKPIPWKQEYRNRSSPAFKALQKDICNTTGNAIKYNVSFRSAYINCSMVEVKPNPVSIRSIVTMDEEWLKRYHVPSTNPKFPMWINNTLKTYFKKYPTPSQAHYANLSAINVTRNYSFVQPSKAFLNISGTVRRNNQSTAPLSLIESELCASLSVSIGMQNILRQAMQNCNLDKFDKKTMECRASVTFSALYLSKAKLKLNDKRTLNNVRLLLDTYVKVNPTNNETYFSKIKKIEATG</sequence>
<evidence type="ECO:0000313" key="2">
    <source>
        <dbReference type="EMBL" id="KAF7255060.1"/>
    </source>
</evidence>
<organism evidence="2 3">
    <name type="scientific">Paragonimus skrjabini miyazakii</name>
    <dbReference type="NCBI Taxonomy" id="59628"/>
    <lineage>
        <taxon>Eukaryota</taxon>
        <taxon>Metazoa</taxon>
        <taxon>Spiralia</taxon>
        <taxon>Lophotrochozoa</taxon>
        <taxon>Platyhelminthes</taxon>
        <taxon>Trematoda</taxon>
        <taxon>Digenea</taxon>
        <taxon>Plagiorchiida</taxon>
        <taxon>Troglotremata</taxon>
        <taxon>Troglotrematidae</taxon>
        <taxon>Paragonimus</taxon>
    </lineage>
</organism>
<evidence type="ECO:0000313" key="3">
    <source>
        <dbReference type="Proteomes" id="UP000822476"/>
    </source>
</evidence>
<comment type="caution">
    <text evidence="2">The sequence shown here is derived from an EMBL/GenBank/DDBJ whole genome shotgun (WGS) entry which is preliminary data.</text>
</comment>
<accession>A0A8S9YQ12</accession>